<dbReference type="eggNOG" id="KOG0816">
    <property type="taxonomic scope" value="Eukaryota"/>
</dbReference>
<dbReference type="PANTHER" id="PTHR45841:SF1">
    <property type="entry name" value="MRNA TURNOVER PROTEIN 4 HOMOLOG"/>
    <property type="match status" value="1"/>
</dbReference>
<dbReference type="RefSeq" id="XP_007866865.1">
    <property type="nucleotide sequence ID" value="XM_007868674.1"/>
</dbReference>
<dbReference type="STRING" id="670483.S7Q4Z7"/>
<dbReference type="OrthoDB" id="10262308at2759"/>
<dbReference type="GO" id="GO:0005737">
    <property type="term" value="C:cytoplasm"/>
    <property type="evidence" value="ECO:0007669"/>
    <property type="project" value="UniProtKB-SubCell"/>
</dbReference>
<comment type="function">
    <text evidence="1 6">Component of the ribosome assembly machinery. Nuclear paralog of the ribosomal protein P0, it binds pre-60S subunits at an early stage of assembly in the nucleolus, and is replaced by P0 in cytoplasmic pre-60S subunits and mature 80S ribosomes.</text>
</comment>
<protein>
    <recommendedName>
        <fullName evidence="6">Ribosome assembly factor mrt4</fullName>
    </recommendedName>
</protein>
<proteinExistence type="inferred from homology"/>
<dbReference type="GO" id="GO:0030687">
    <property type="term" value="C:preribosome, large subunit precursor"/>
    <property type="evidence" value="ECO:0007669"/>
    <property type="project" value="TreeGrafter"/>
</dbReference>
<dbReference type="CDD" id="cd05796">
    <property type="entry name" value="Ribosomal_P0_like"/>
    <property type="match status" value="1"/>
</dbReference>
<sequence length="254" mass="28654">MPKSKRAQVVSLTKVTKKTREQKGALIQEIQQNAEKWEYCWLFEVGNMRNAHLKTVRKLWKDSARMFFGRGAVMAKALGTTPDEECRTGVHKLAKQIKGQVGIFFTNSEPEEVTAWFDDFHPDDFARAGNRATRTIVLPEGPVLQYHSVPPEPFPHNEEPQLRKLGLRTVMKKGVPTLEAPHQLCEEGKTLTPEQAQLLKLIGEKMVEFRVRLRARWDASSGEVVQVDSSEISPDERAGDVVDEAAADDAMFLS</sequence>
<comment type="subunit">
    <text evidence="3 6">Associates with the pre-60S ribosomal particle.</text>
</comment>
<dbReference type="InterPro" id="IPR043141">
    <property type="entry name" value="Ribosomal_uL10-like_sf"/>
</dbReference>
<dbReference type="GO" id="GO:0003723">
    <property type="term" value="F:RNA binding"/>
    <property type="evidence" value="ECO:0007669"/>
    <property type="project" value="TreeGrafter"/>
</dbReference>
<keyword evidence="5 6" id="KW-0539">Nucleus</keyword>
<dbReference type="InterPro" id="IPR001790">
    <property type="entry name" value="Ribosomal_uL10"/>
</dbReference>
<dbReference type="InterPro" id="IPR051742">
    <property type="entry name" value="Ribosome_Assembly_uL10"/>
</dbReference>
<dbReference type="Gene3D" id="3.90.105.20">
    <property type="match status" value="1"/>
</dbReference>
<dbReference type="Pfam" id="PF17777">
    <property type="entry name" value="RL10P_insert"/>
    <property type="match status" value="1"/>
</dbReference>
<keyword evidence="4 6" id="KW-0963">Cytoplasm</keyword>
<dbReference type="GO" id="GO:0006364">
    <property type="term" value="P:rRNA processing"/>
    <property type="evidence" value="ECO:0007669"/>
    <property type="project" value="TreeGrafter"/>
</dbReference>
<dbReference type="Gene3D" id="3.30.70.1730">
    <property type="match status" value="1"/>
</dbReference>
<dbReference type="GO" id="GO:0005730">
    <property type="term" value="C:nucleolus"/>
    <property type="evidence" value="ECO:0007669"/>
    <property type="project" value="UniProtKB-SubCell"/>
</dbReference>
<evidence type="ECO:0000256" key="1">
    <source>
        <dbReference type="ARBA" id="ARBA00004046"/>
    </source>
</evidence>
<comment type="subcellular location">
    <subcellularLocation>
        <location evidence="6">Cytoplasm</location>
    </subcellularLocation>
    <subcellularLocation>
        <location evidence="6">Nucleus</location>
        <location evidence="6">Nucleolus</location>
    </subcellularLocation>
</comment>
<dbReference type="FunFam" id="3.90.105.20:FF:000003">
    <property type="entry name" value="Ribosome assembly factor mrt4"/>
    <property type="match status" value="1"/>
</dbReference>
<gene>
    <name evidence="8" type="ORF">GLOTRDRAFT_77184</name>
</gene>
<dbReference type="PANTHER" id="PTHR45841">
    <property type="entry name" value="MRNA TURNOVER PROTEIN 4 MRTO4"/>
    <property type="match status" value="1"/>
</dbReference>
<dbReference type="SUPFAM" id="SSF160369">
    <property type="entry name" value="Ribosomal protein L10-like"/>
    <property type="match status" value="1"/>
</dbReference>
<dbReference type="Pfam" id="PF00466">
    <property type="entry name" value="Ribosomal_L10"/>
    <property type="match status" value="1"/>
</dbReference>
<comment type="similarity">
    <text evidence="2 6">Belongs to the universal ribosomal protein uL10 family.</text>
</comment>
<dbReference type="GO" id="GO:0000956">
    <property type="term" value="P:nuclear-transcribed mRNA catabolic process"/>
    <property type="evidence" value="ECO:0007669"/>
    <property type="project" value="TreeGrafter"/>
</dbReference>
<dbReference type="Proteomes" id="UP000030669">
    <property type="component" value="Unassembled WGS sequence"/>
</dbReference>
<evidence type="ECO:0000256" key="3">
    <source>
        <dbReference type="ARBA" id="ARBA00011117"/>
    </source>
</evidence>
<dbReference type="InterPro" id="IPR040637">
    <property type="entry name" value="Ribosomal_uL10-like_insert"/>
</dbReference>
<evidence type="ECO:0000256" key="5">
    <source>
        <dbReference type="ARBA" id="ARBA00023242"/>
    </source>
</evidence>
<keyword evidence="6" id="KW-0690">Ribosome biogenesis</keyword>
<dbReference type="InterPro" id="IPR033867">
    <property type="entry name" value="Mrt4"/>
</dbReference>
<dbReference type="OMA" id="LEWAENY"/>
<name>S7Q4Z7_GLOTA</name>
<evidence type="ECO:0000313" key="8">
    <source>
        <dbReference type="EMBL" id="EPQ54582.1"/>
    </source>
</evidence>
<dbReference type="InterPro" id="IPR043164">
    <property type="entry name" value="Ribosomal_uL10-like_insert_sf"/>
</dbReference>
<dbReference type="FunFam" id="3.30.70.1730:FF:000005">
    <property type="entry name" value="Ribosome assembly factor mrt4"/>
    <property type="match status" value="1"/>
</dbReference>
<feature type="domain" description="Large ribosomal subunit protein uL10-like insertion" evidence="7">
    <location>
        <begin position="126"/>
        <end position="203"/>
    </location>
</feature>
<dbReference type="AlphaFoldDB" id="S7Q4Z7"/>
<evidence type="ECO:0000256" key="2">
    <source>
        <dbReference type="ARBA" id="ARBA00008889"/>
    </source>
</evidence>
<dbReference type="HOGENOM" id="CLU_071690_3_0_1"/>
<reference evidence="8 9" key="1">
    <citation type="journal article" date="2012" name="Science">
        <title>The Paleozoic origin of enzymatic lignin decomposition reconstructed from 31 fungal genomes.</title>
        <authorList>
            <person name="Floudas D."/>
            <person name="Binder M."/>
            <person name="Riley R."/>
            <person name="Barry K."/>
            <person name="Blanchette R.A."/>
            <person name="Henrissat B."/>
            <person name="Martinez A.T."/>
            <person name="Otillar R."/>
            <person name="Spatafora J.W."/>
            <person name="Yadav J.S."/>
            <person name="Aerts A."/>
            <person name="Benoit I."/>
            <person name="Boyd A."/>
            <person name="Carlson A."/>
            <person name="Copeland A."/>
            <person name="Coutinho P.M."/>
            <person name="de Vries R.P."/>
            <person name="Ferreira P."/>
            <person name="Findley K."/>
            <person name="Foster B."/>
            <person name="Gaskell J."/>
            <person name="Glotzer D."/>
            <person name="Gorecki P."/>
            <person name="Heitman J."/>
            <person name="Hesse C."/>
            <person name="Hori C."/>
            <person name="Igarashi K."/>
            <person name="Jurgens J.A."/>
            <person name="Kallen N."/>
            <person name="Kersten P."/>
            <person name="Kohler A."/>
            <person name="Kuees U."/>
            <person name="Kumar T.K.A."/>
            <person name="Kuo A."/>
            <person name="LaButti K."/>
            <person name="Larrondo L.F."/>
            <person name="Lindquist E."/>
            <person name="Ling A."/>
            <person name="Lombard V."/>
            <person name="Lucas S."/>
            <person name="Lundell T."/>
            <person name="Martin R."/>
            <person name="McLaughlin D.J."/>
            <person name="Morgenstern I."/>
            <person name="Morin E."/>
            <person name="Murat C."/>
            <person name="Nagy L.G."/>
            <person name="Nolan M."/>
            <person name="Ohm R.A."/>
            <person name="Patyshakuliyeva A."/>
            <person name="Rokas A."/>
            <person name="Ruiz-Duenas F.J."/>
            <person name="Sabat G."/>
            <person name="Salamov A."/>
            <person name="Samejima M."/>
            <person name="Schmutz J."/>
            <person name="Slot J.C."/>
            <person name="St John F."/>
            <person name="Stenlid J."/>
            <person name="Sun H."/>
            <person name="Sun S."/>
            <person name="Syed K."/>
            <person name="Tsang A."/>
            <person name="Wiebenga A."/>
            <person name="Young D."/>
            <person name="Pisabarro A."/>
            <person name="Eastwood D.C."/>
            <person name="Martin F."/>
            <person name="Cullen D."/>
            <person name="Grigoriev I.V."/>
            <person name="Hibbett D.S."/>
        </authorList>
    </citation>
    <scope>NUCLEOTIDE SEQUENCE [LARGE SCALE GENOMIC DNA]</scope>
    <source>
        <strain evidence="8 9">ATCC 11539</strain>
    </source>
</reference>
<dbReference type="GO" id="GO:0000027">
    <property type="term" value="P:ribosomal large subunit assembly"/>
    <property type="evidence" value="ECO:0007669"/>
    <property type="project" value="InterPro"/>
</dbReference>
<keyword evidence="9" id="KW-1185">Reference proteome</keyword>
<evidence type="ECO:0000256" key="4">
    <source>
        <dbReference type="ARBA" id="ARBA00022490"/>
    </source>
</evidence>
<evidence type="ECO:0000259" key="7">
    <source>
        <dbReference type="Pfam" id="PF17777"/>
    </source>
</evidence>
<evidence type="ECO:0000256" key="6">
    <source>
        <dbReference type="RuleBase" id="RU364039"/>
    </source>
</evidence>
<evidence type="ECO:0000313" key="9">
    <source>
        <dbReference type="Proteomes" id="UP000030669"/>
    </source>
</evidence>
<dbReference type="GeneID" id="19308682"/>
<dbReference type="EMBL" id="KB469303">
    <property type="protein sequence ID" value="EPQ54582.1"/>
    <property type="molecule type" value="Genomic_DNA"/>
</dbReference>
<dbReference type="KEGG" id="gtr:GLOTRDRAFT_77184"/>
<accession>S7Q4Z7</accession>
<organism evidence="8 9">
    <name type="scientific">Gloeophyllum trabeum (strain ATCC 11539 / FP-39264 / Madison 617)</name>
    <name type="common">Brown rot fungus</name>
    <dbReference type="NCBI Taxonomy" id="670483"/>
    <lineage>
        <taxon>Eukaryota</taxon>
        <taxon>Fungi</taxon>
        <taxon>Dikarya</taxon>
        <taxon>Basidiomycota</taxon>
        <taxon>Agaricomycotina</taxon>
        <taxon>Agaricomycetes</taxon>
        <taxon>Gloeophyllales</taxon>
        <taxon>Gloeophyllaceae</taxon>
        <taxon>Gloeophyllum</taxon>
    </lineage>
</organism>